<dbReference type="EMBL" id="CAJOBS010000699">
    <property type="protein sequence ID" value="CAF4627560.1"/>
    <property type="molecule type" value="Genomic_DNA"/>
</dbReference>
<reference evidence="1" key="1">
    <citation type="submission" date="2021-02" db="EMBL/GenBank/DDBJ databases">
        <authorList>
            <person name="Nowell W R."/>
        </authorList>
    </citation>
    <scope>NUCLEOTIDE SEQUENCE</scope>
</reference>
<dbReference type="Proteomes" id="UP000663838">
    <property type="component" value="Unassembled WGS sequence"/>
</dbReference>
<proteinExistence type="predicted"/>
<evidence type="ECO:0000313" key="3">
    <source>
        <dbReference type="Proteomes" id="UP000663865"/>
    </source>
</evidence>
<dbReference type="AlphaFoldDB" id="A0A818BGE8"/>
<dbReference type="EMBL" id="CAJNYV010001394">
    <property type="protein sequence ID" value="CAF3418672.1"/>
    <property type="molecule type" value="Genomic_DNA"/>
</dbReference>
<accession>A0A818BGE8</accession>
<dbReference type="Proteomes" id="UP000663865">
    <property type="component" value="Unassembled WGS sequence"/>
</dbReference>
<dbReference type="Gene3D" id="3.40.630.30">
    <property type="match status" value="1"/>
</dbReference>
<comment type="caution">
    <text evidence="1">The sequence shown here is derived from an EMBL/GenBank/DDBJ whole genome shotgun (WGS) entry which is preliminary data.</text>
</comment>
<evidence type="ECO:0000313" key="1">
    <source>
        <dbReference type="EMBL" id="CAF3418672.1"/>
    </source>
</evidence>
<sequence>MSGSDVTICLMTVKHVNDVRQWLMNSFLIDEPLNQRLQFDVFDKPQDFMDYATQQAVRGRCSFVTIDSVTNKTIGFILNELQSRNGVHGDTGDEFE</sequence>
<evidence type="ECO:0000313" key="2">
    <source>
        <dbReference type="EMBL" id="CAF4627560.1"/>
    </source>
</evidence>
<gene>
    <name evidence="1" type="ORF">KIK155_LOCUS9726</name>
    <name evidence="2" type="ORF">TOA249_LOCUS12381</name>
</gene>
<protein>
    <submittedName>
        <fullName evidence="1">Uncharacterized protein</fullName>
    </submittedName>
</protein>
<name>A0A818BGE8_9BILA</name>
<organism evidence="1 3">
    <name type="scientific">Rotaria socialis</name>
    <dbReference type="NCBI Taxonomy" id="392032"/>
    <lineage>
        <taxon>Eukaryota</taxon>
        <taxon>Metazoa</taxon>
        <taxon>Spiralia</taxon>
        <taxon>Gnathifera</taxon>
        <taxon>Rotifera</taxon>
        <taxon>Eurotatoria</taxon>
        <taxon>Bdelloidea</taxon>
        <taxon>Philodinida</taxon>
        <taxon>Philodinidae</taxon>
        <taxon>Rotaria</taxon>
    </lineage>
</organism>